<gene>
    <name evidence="4" type="ORF">PPRIM_AZ9-3.1.T0370052</name>
</gene>
<name>A0A8S1LAX1_PARPR</name>
<dbReference type="Proteomes" id="UP000688137">
    <property type="component" value="Unassembled WGS sequence"/>
</dbReference>
<feature type="transmembrane region" description="Helical" evidence="2">
    <location>
        <begin position="243"/>
        <end position="262"/>
    </location>
</feature>
<dbReference type="AlphaFoldDB" id="A0A8S1LAX1"/>
<accession>A0A8S1LAX1</accession>
<keyword evidence="2" id="KW-0472">Membrane</keyword>
<keyword evidence="1" id="KW-0175">Coiled coil</keyword>
<dbReference type="PROSITE" id="PS50202">
    <property type="entry name" value="MSP"/>
    <property type="match status" value="1"/>
</dbReference>
<evidence type="ECO:0000313" key="4">
    <source>
        <dbReference type="EMBL" id="CAD8065018.1"/>
    </source>
</evidence>
<evidence type="ECO:0000256" key="2">
    <source>
        <dbReference type="SAM" id="Phobius"/>
    </source>
</evidence>
<evidence type="ECO:0000256" key="1">
    <source>
        <dbReference type="SAM" id="Coils"/>
    </source>
</evidence>
<dbReference type="InterPro" id="IPR000535">
    <property type="entry name" value="MSP_dom"/>
</dbReference>
<dbReference type="OMA" id="VSMNIDK"/>
<sequence length="265" mass="30663">MNDQKPYLILEHPHAQNPVLIFKQKTLSNKEIIYISHIKIKNPVENNQSLAFKVMSTAAEQIKSYPFVGILKMGESKTIKLITKETSFDKAVKVRIVSMNIDKPQEIKDQYEIMDQFKLLKDQIKDLPSIILQVQEIIQSESVSYITQPSDRRIPMFTSHVSQIQNGESTPASAILKSVISQRKQKDSLQISQNFQMEQTIMNLQDQQQALINETRELNKQIVLFKAKQNIPFEDEKDDQVKFTLFQLIVIAFISLLIGFYMPEF</sequence>
<dbReference type="EMBL" id="CAJJDM010000036">
    <property type="protein sequence ID" value="CAD8065018.1"/>
    <property type="molecule type" value="Genomic_DNA"/>
</dbReference>
<proteinExistence type="predicted"/>
<reference evidence="4" key="1">
    <citation type="submission" date="2021-01" db="EMBL/GenBank/DDBJ databases">
        <authorList>
            <consortium name="Genoscope - CEA"/>
            <person name="William W."/>
        </authorList>
    </citation>
    <scope>NUCLEOTIDE SEQUENCE</scope>
</reference>
<keyword evidence="5" id="KW-1185">Reference proteome</keyword>
<organism evidence="4 5">
    <name type="scientific">Paramecium primaurelia</name>
    <dbReference type="NCBI Taxonomy" id="5886"/>
    <lineage>
        <taxon>Eukaryota</taxon>
        <taxon>Sar</taxon>
        <taxon>Alveolata</taxon>
        <taxon>Ciliophora</taxon>
        <taxon>Intramacronucleata</taxon>
        <taxon>Oligohymenophorea</taxon>
        <taxon>Peniculida</taxon>
        <taxon>Parameciidae</taxon>
        <taxon>Paramecium</taxon>
    </lineage>
</organism>
<protein>
    <recommendedName>
        <fullName evidence="3">MSP domain-containing protein</fullName>
    </recommendedName>
</protein>
<dbReference type="Pfam" id="PF00635">
    <property type="entry name" value="Motile_Sperm"/>
    <property type="match status" value="1"/>
</dbReference>
<evidence type="ECO:0000259" key="3">
    <source>
        <dbReference type="PROSITE" id="PS50202"/>
    </source>
</evidence>
<keyword evidence="2" id="KW-1133">Transmembrane helix</keyword>
<comment type="caution">
    <text evidence="4">The sequence shown here is derived from an EMBL/GenBank/DDBJ whole genome shotgun (WGS) entry which is preliminary data.</text>
</comment>
<feature type="domain" description="MSP" evidence="3">
    <location>
        <begin position="8"/>
        <end position="135"/>
    </location>
</feature>
<keyword evidence="2" id="KW-0812">Transmembrane</keyword>
<evidence type="ECO:0000313" key="5">
    <source>
        <dbReference type="Proteomes" id="UP000688137"/>
    </source>
</evidence>
<feature type="coiled-coil region" evidence="1">
    <location>
        <begin position="194"/>
        <end position="221"/>
    </location>
</feature>